<comment type="similarity">
    <text evidence="1">Belongs to the DedA family.</text>
</comment>
<dbReference type="RefSeq" id="WP_386044380.1">
    <property type="nucleotide sequence ID" value="NZ_JBHUIO010000002.1"/>
</dbReference>
<evidence type="ECO:0000256" key="1">
    <source>
        <dbReference type="ARBA" id="ARBA00010792"/>
    </source>
</evidence>
<feature type="transmembrane region" description="Helical" evidence="2">
    <location>
        <begin position="129"/>
        <end position="149"/>
    </location>
</feature>
<dbReference type="PANTHER" id="PTHR42709:SF11">
    <property type="entry name" value="DEDA FAMILY PROTEIN"/>
    <property type="match status" value="1"/>
</dbReference>
<name>A0ABW4ZTM3_9BACL</name>
<dbReference type="Proteomes" id="UP001597343">
    <property type="component" value="Unassembled WGS sequence"/>
</dbReference>
<dbReference type="InterPro" id="IPR051311">
    <property type="entry name" value="DedA_domain"/>
</dbReference>
<keyword evidence="5" id="KW-1185">Reference proteome</keyword>
<gene>
    <name evidence="4" type="ORF">ACFSOY_04785</name>
</gene>
<sequence>MIDATLNFLKDFGAWGLFFHSFIDAIIFPVPAFFTQVSLSMINPSNALWLATVGFFGCLLGTPIGYWIGKVAGRSFLKKILKKSWVDSATEMFNRHGAAAILLGAFTPIPFKIFTILSGSANYSLWKLIGYAAIGRAAKFYTVGALFYCYGTFADKVIDKYFTLIFLGIFIILAVGWFLISKLRSRKNTKSKDGGESNPS</sequence>
<keyword evidence="2" id="KW-0812">Transmembrane</keyword>
<evidence type="ECO:0000313" key="4">
    <source>
        <dbReference type="EMBL" id="MFD2169337.1"/>
    </source>
</evidence>
<feature type="transmembrane region" description="Helical" evidence="2">
    <location>
        <begin position="47"/>
        <end position="68"/>
    </location>
</feature>
<keyword evidence="2" id="KW-1133">Transmembrane helix</keyword>
<evidence type="ECO:0000313" key="5">
    <source>
        <dbReference type="Proteomes" id="UP001597343"/>
    </source>
</evidence>
<accession>A0ABW4ZTM3</accession>
<feature type="transmembrane region" description="Helical" evidence="2">
    <location>
        <begin position="161"/>
        <end position="180"/>
    </location>
</feature>
<feature type="transmembrane region" description="Helical" evidence="2">
    <location>
        <begin position="12"/>
        <end position="35"/>
    </location>
</feature>
<feature type="transmembrane region" description="Helical" evidence="2">
    <location>
        <begin position="97"/>
        <end position="117"/>
    </location>
</feature>
<reference evidence="5" key="1">
    <citation type="journal article" date="2019" name="Int. J. Syst. Evol. Microbiol.">
        <title>The Global Catalogue of Microorganisms (GCM) 10K type strain sequencing project: providing services to taxonomists for standard genome sequencing and annotation.</title>
        <authorList>
            <consortium name="The Broad Institute Genomics Platform"/>
            <consortium name="The Broad Institute Genome Sequencing Center for Infectious Disease"/>
            <person name="Wu L."/>
            <person name="Ma J."/>
        </authorList>
    </citation>
    <scope>NUCLEOTIDE SEQUENCE [LARGE SCALE GENOMIC DNA]</scope>
    <source>
        <strain evidence="5">CGMCC 1.13574</strain>
    </source>
</reference>
<evidence type="ECO:0000259" key="3">
    <source>
        <dbReference type="Pfam" id="PF09335"/>
    </source>
</evidence>
<organism evidence="4 5">
    <name type="scientific">Tumebacillus lipolyticus</name>
    <dbReference type="NCBI Taxonomy" id="1280370"/>
    <lineage>
        <taxon>Bacteria</taxon>
        <taxon>Bacillati</taxon>
        <taxon>Bacillota</taxon>
        <taxon>Bacilli</taxon>
        <taxon>Bacillales</taxon>
        <taxon>Alicyclobacillaceae</taxon>
        <taxon>Tumebacillus</taxon>
    </lineage>
</organism>
<keyword evidence="2" id="KW-0472">Membrane</keyword>
<dbReference type="PANTHER" id="PTHR42709">
    <property type="entry name" value="ALKALINE PHOSPHATASE LIKE PROTEIN"/>
    <property type="match status" value="1"/>
</dbReference>
<evidence type="ECO:0000256" key="2">
    <source>
        <dbReference type="SAM" id="Phobius"/>
    </source>
</evidence>
<protein>
    <submittedName>
        <fullName evidence="4">YqaA family protein</fullName>
    </submittedName>
</protein>
<feature type="domain" description="VTT" evidence="3">
    <location>
        <begin position="43"/>
        <end position="141"/>
    </location>
</feature>
<dbReference type="InterPro" id="IPR032816">
    <property type="entry name" value="VTT_dom"/>
</dbReference>
<comment type="caution">
    <text evidence="4">The sequence shown here is derived from an EMBL/GenBank/DDBJ whole genome shotgun (WGS) entry which is preliminary data.</text>
</comment>
<proteinExistence type="inferred from homology"/>
<dbReference type="EMBL" id="JBHUIO010000002">
    <property type="protein sequence ID" value="MFD2169337.1"/>
    <property type="molecule type" value="Genomic_DNA"/>
</dbReference>
<dbReference type="Pfam" id="PF09335">
    <property type="entry name" value="VTT_dom"/>
    <property type="match status" value="1"/>
</dbReference>